<organism evidence="13 14">
    <name type="scientific">Streptomyces cupreus</name>
    <dbReference type="NCBI Taxonomy" id="2759956"/>
    <lineage>
        <taxon>Bacteria</taxon>
        <taxon>Bacillati</taxon>
        <taxon>Actinomycetota</taxon>
        <taxon>Actinomycetes</taxon>
        <taxon>Kitasatosporales</taxon>
        <taxon>Streptomycetaceae</taxon>
        <taxon>Streptomyces</taxon>
    </lineage>
</organism>
<comment type="catalytic activity">
    <reaction evidence="9">
        <text>malonyl-[ACP] + acetyl-CoA + H(+) = 3-oxobutanoyl-[ACP] + CO2 + CoA</text>
        <dbReference type="Rhea" id="RHEA:12080"/>
        <dbReference type="Rhea" id="RHEA-COMP:9623"/>
        <dbReference type="Rhea" id="RHEA-COMP:9625"/>
        <dbReference type="ChEBI" id="CHEBI:15378"/>
        <dbReference type="ChEBI" id="CHEBI:16526"/>
        <dbReference type="ChEBI" id="CHEBI:57287"/>
        <dbReference type="ChEBI" id="CHEBI:57288"/>
        <dbReference type="ChEBI" id="CHEBI:78449"/>
        <dbReference type="ChEBI" id="CHEBI:78450"/>
        <dbReference type="EC" id="2.3.1.180"/>
    </reaction>
</comment>
<keyword evidence="9" id="KW-0511">Multifunctional enzyme</keyword>
<evidence type="ECO:0000259" key="11">
    <source>
        <dbReference type="Pfam" id="PF08541"/>
    </source>
</evidence>
<dbReference type="InterPro" id="IPR013747">
    <property type="entry name" value="ACP_syn_III_C"/>
</dbReference>
<keyword evidence="4 9" id="KW-0808">Transferase</keyword>
<comment type="function">
    <text evidence="9">Catalyzes the condensation reaction of fatty acid synthesis by the addition to an acyl acceptor of two carbons from malonyl-ACP. Catalyzes the first condensation reaction which initiates fatty acid synthesis and may therefore play a role in governing the total rate of fatty acid production. Possesses both acetoacetyl-ACP synthase and acetyl transacylase activities. Its substrate specificity determines the biosynthesis of branched-chain and/or straight-chain of fatty acids.</text>
</comment>
<evidence type="ECO:0000256" key="9">
    <source>
        <dbReference type="HAMAP-Rule" id="MF_01815"/>
    </source>
</evidence>
<sequence length="362" mass="36827">MTVRSGLGDPGTAGLGDPGTAAPTAVLAGLGSALPPRVVTNHDLTARMDTSDEWIRTRTGIAERRIVDPGTATSDLAIEAGRRALDSAGGPDVGAVVVATATPDHPCPATGPTVAAGLGLGTVPAFDVGAVCSGFLYALATGAGLIASSVADSVLVVGADAFTTIVDPYDRNTAPIFADGAGAVVLRAGRADEPGALRRTELASDGMQADLIRVAAGGSRQRSHHSAALREDQYLTMRGGEVFKNAVLRMTEASRTVLDRTGWSTADVDLLVGHQANVRILHAVAEQLGIGQERAYVNIGHTGNTAAASIPLALDDAHGEGRLRAGDKVLLTAFGAGTTWGAITLTWPDGLQYTGMPNSAAA</sequence>
<comment type="domain">
    <text evidence="9">The last Arg residue of the ACP-binding site is essential for the weak association between ACP/AcpP and FabH.</text>
</comment>
<keyword evidence="7 9" id="KW-0275">Fatty acid biosynthesis</keyword>
<evidence type="ECO:0000313" key="13">
    <source>
        <dbReference type="EMBL" id="MBC2902837.1"/>
    </source>
</evidence>
<dbReference type="PANTHER" id="PTHR34069">
    <property type="entry name" value="3-OXOACYL-[ACYL-CARRIER-PROTEIN] SYNTHASE 3"/>
    <property type="match status" value="1"/>
</dbReference>
<dbReference type="EMBL" id="JACMSF010000013">
    <property type="protein sequence ID" value="MBC2902837.1"/>
    <property type="molecule type" value="Genomic_DNA"/>
</dbReference>
<evidence type="ECO:0000259" key="12">
    <source>
        <dbReference type="Pfam" id="PF08545"/>
    </source>
</evidence>
<evidence type="ECO:0000256" key="10">
    <source>
        <dbReference type="SAM" id="MobiDB-lite"/>
    </source>
</evidence>
<dbReference type="GO" id="GO:0006633">
    <property type="term" value="P:fatty acid biosynthetic process"/>
    <property type="evidence" value="ECO:0007669"/>
    <property type="project" value="UniProtKB-UniRule"/>
</dbReference>
<dbReference type="AlphaFoldDB" id="A0A7X1J433"/>
<evidence type="ECO:0000313" key="14">
    <source>
        <dbReference type="Proteomes" id="UP000584670"/>
    </source>
</evidence>
<feature type="region of interest" description="Disordered" evidence="10">
    <location>
        <begin position="1"/>
        <end position="20"/>
    </location>
</feature>
<keyword evidence="6 9" id="KW-0443">Lipid metabolism</keyword>
<dbReference type="Pfam" id="PF08541">
    <property type="entry name" value="ACP_syn_III_C"/>
    <property type="match status" value="1"/>
</dbReference>
<feature type="compositionally biased region" description="Gly residues" evidence="10">
    <location>
        <begin position="8"/>
        <end position="17"/>
    </location>
</feature>
<dbReference type="GO" id="GO:0033818">
    <property type="term" value="F:beta-ketoacyl-acyl-carrier-protein synthase III activity"/>
    <property type="evidence" value="ECO:0007669"/>
    <property type="project" value="UniProtKB-UniRule"/>
</dbReference>
<dbReference type="GO" id="GO:0004315">
    <property type="term" value="F:3-oxoacyl-[acyl-carrier-protein] synthase activity"/>
    <property type="evidence" value="ECO:0007669"/>
    <property type="project" value="InterPro"/>
</dbReference>
<name>A0A7X1J433_9ACTN</name>
<evidence type="ECO:0000256" key="2">
    <source>
        <dbReference type="ARBA" id="ARBA00022490"/>
    </source>
</evidence>
<dbReference type="PANTHER" id="PTHR34069:SF2">
    <property type="entry name" value="BETA-KETOACYL-[ACYL-CARRIER-PROTEIN] SYNTHASE III"/>
    <property type="match status" value="1"/>
</dbReference>
<dbReference type="HAMAP" id="MF_01815">
    <property type="entry name" value="FabH"/>
    <property type="match status" value="1"/>
</dbReference>
<dbReference type="InterPro" id="IPR016039">
    <property type="entry name" value="Thiolase-like"/>
</dbReference>
<dbReference type="Gene3D" id="3.40.47.10">
    <property type="match status" value="1"/>
</dbReference>
<keyword evidence="3 9" id="KW-0444">Lipid biosynthesis</keyword>
<evidence type="ECO:0000256" key="3">
    <source>
        <dbReference type="ARBA" id="ARBA00022516"/>
    </source>
</evidence>
<comment type="pathway">
    <text evidence="9">Lipid metabolism; fatty acid biosynthesis.</text>
</comment>
<dbReference type="NCBIfam" id="TIGR00747">
    <property type="entry name" value="fabH"/>
    <property type="match status" value="1"/>
</dbReference>
<dbReference type="GO" id="GO:0044550">
    <property type="term" value="P:secondary metabolite biosynthetic process"/>
    <property type="evidence" value="ECO:0007669"/>
    <property type="project" value="TreeGrafter"/>
</dbReference>
<feature type="domain" description="Beta-ketoacyl-[acyl-carrier-protein] synthase III C-terminal" evidence="11">
    <location>
        <begin position="258"/>
        <end position="347"/>
    </location>
</feature>
<dbReference type="EC" id="2.3.1.180" evidence="9"/>
<keyword evidence="8 9" id="KW-0012">Acyltransferase</keyword>
<keyword evidence="2 9" id="KW-0963">Cytoplasm</keyword>
<comment type="subunit">
    <text evidence="9">Homodimer.</text>
</comment>
<evidence type="ECO:0000256" key="8">
    <source>
        <dbReference type="ARBA" id="ARBA00023315"/>
    </source>
</evidence>
<feature type="active site" evidence="9">
    <location>
        <position position="132"/>
    </location>
</feature>
<comment type="similarity">
    <text evidence="1 9">Belongs to the thiolase-like superfamily. FabH family.</text>
</comment>
<gene>
    <name evidence="9" type="primary">fabH</name>
    <name evidence="13" type="ORF">H4N64_14720</name>
</gene>
<proteinExistence type="inferred from homology"/>
<dbReference type="InterPro" id="IPR013751">
    <property type="entry name" value="ACP_syn_III_N"/>
</dbReference>
<dbReference type="Proteomes" id="UP000584670">
    <property type="component" value="Unassembled WGS sequence"/>
</dbReference>
<evidence type="ECO:0000256" key="7">
    <source>
        <dbReference type="ARBA" id="ARBA00023160"/>
    </source>
</evidence>
<reference evidence="13 14" key="1">
    <citation type="submission" date="2020-08" db="EMBL/GenBank/DDBJ databases">
        <title>Streptomyces sp. PSKA01 genome sequencing and assembly.</title>
        <authorList>
            <person name="Mandal S."/>
            <person name="Maiti P.K."/>
            <person name="Das P."/>
        </authorList>
    </citation>
    <scope>NUCLEOTIDE SEQUENCE [LARGE SCALE GENOMIC DNA]</scope>
    <source>
        <strain evidence="13 14">PSKA01</strain>
    </source>
</reference>
<evidence type="ECO:0000256" key="1">
    <source>
        <dbReference type="ARBA" id="ARBA00008642"/>
    </source>
</evidence>
<dbReference type="SUPFAM" id="SSF53901">
    <property type="entry name" value="Thiolase-like"/>
    <property type="match status" value="1"/>
</dbReference>
<dbReference type="UniPathway" id="UPA00094"/>
<keyword evidence="14" id="KW-1185">Reference proteome</keyword>
<dbReference type="GO" id="GO:0005737">
    <property type="term" value="C:cytoplasm"/>
    <property type="evidence" value="ECO:0007669"/>
    <property type="project" value="UniProtKB-SubCell"/>
</dbReference>
<feature type="domain" description="Beta-ketoacyl-[acyl-carrier-protein] synthase III N-terminal" evidence="12">
    <location>
        <begin position="126"/>
        <end position="206"/>
    </location>
</feature>
<comment type="subcellular location">
    <subcellularLocation>
        <location evidence="9">Cytoplasm</location>
    </subcellularLocation>
</comment>
<feature type="active site" evidence="9">
    <location>
        <position position="274"/>
    </location>
</feature>
<evidence type="ECO:0000256" key="6">
    <source>
        <dbReference type="ARBA" id="ARBA00023098"/>
    </source>
</evidence>
<protein>
    <recommendedName>
        <fullName evidence="9">Beta-ketoacyl-[acyl-carrier-protein] synthase III</fullName>
        <shortName evidence="9">Beta-ketoacyl-ACP synthase III</shortName>
        <shortName evidence="9">KAS III</shortName>
        <ecNumber evidence="9">2.3.1.180</ecNumber>
    </recommendedName>
    <alternativeName>
        <fullName evidence="9">3-oxoacyl-[acyl-carrier-protein] synthase 3</fullName>
    </alternativeName>
    <alternativeName>
        <fullName evidence="9">3-oxoacyl-[acyl-carrier-protein] synthase III</fullName>
    </alternativeName>
</protein>
<evidence type="ECO:0000256" key="4">
    <source>
        <dbReference type="ARBA" id="ARBA00022679"/>
    </source>
</evidence>
<evidence type="ECO:0000256" key="5">
    <source>
        <dbReference type="ARBA" id="ARBA00022832"/>
    </source>
</evidence>
<accession>A0A7X1J433</accession>
<dbReference type="CDD" id="cd00830">
    <property type="entry name" value="KAS_III"/>
    <property type="match status" value="1"/>
</dbReference>
<feature type="active site" evidence="9">
    <location>
        <position position="304"/>
    </location>
</feature>
<dbReference type="InterPro" id="IPR004655">
    <property type="entry name" value="FabH"/>
</dbReference>
<keyword evidence="5 9" id="KW-0276">Fatty acid metabolism</keyword>
<dbReference type="Pfam" id="PF08545">
    <property type="entry name" value="ACP_syn_III"/>
    <property type="match status" value="1"/>
</dbReference>
<feature type="region of interest" description="ACP-binding" evidence="9">
    <location>
        <begin position="275"/>
        <end position="279"/>
    </location>
</feature>
<comment type="caution">
    <text evidence="13">The sequence shown here is derived from an EMBL/GenBank/DDBJ whole genome shotgun (WGS) entry which is preliminary data.</text>
</comment>
<dbReference type="NCBIfam" id="NF006829">
    <property type="entry name" value="PRK09352.1"/>
    <property type="match status" value="1"/>
</dbReference>
<dbReference type="RefSeq" id="WP_186282745.1">
    <property type="nucleotide sequence ID" value="NZ_JACMSF010000013.1"/>
</dbReference>